<keyword evidence="7 10" id="KW-0472">Membrane</keyword>
<dbReference type="InterPro" id="IPR036942">
    <property type="entry name" value="Beta-barrel_TonB_sf"/>
</dbReference>
<dbReference type="GO" id="GO:0009279">
    <property type="term" value="C:cell outer membrane"/>
    <property type="evidence" value="ECO:0007669"/>
    <property type="project" value="UniProtKB-SubCell"/>
</dbReference>
<gene>
    <name evidence="14" type="ORF">BC643_0742</name>
</gene>
<keyword evidence="6 11" id="KW-0798">TonB box</keyword>
<comment type="subcellular location">
    <subcellularLocation>
        <location evidence="1 10">Cell outer membrane</location>
        <topology evidence="1 10">Multi-pass membrane protein</topology>
    </subcellularLocation>
</comment>
<dbReference type="InterPro" id="IPR012910">
    <property type="entry name" value="Plug_dom"/>
</dbReference>
<dbReference type="PROSITE" id="PS52016">
    <property type="entry name" value="TONB_DEPENDENT_REC_3"/>
    <property type="match status" value="1"/>
</dbReference>
<evidence type="ECO:0000313" key="14">
    <source>
        <dbReference type="EMBL" id="RKD90404.1"/>
    </source>
</evidence>
<comment type="similarity">
    <text evidence="10 11">Belongs to the TonB-dependent receptor family.</text>
</comment>
<protein>
    <submittedName>
        <fullName evidence="14">Outer membrane receptor protein involved in Fe transport</fullName>
    </submittedName>
</protein>
<keyword evidence="4 10" id="KW-0812">Transmembrane</keyword>
<dbReference type="SUPFAM" id="SSF56935">
    <property type="entry name" value="Porins"/>
    <property type="match status" value="1"/>
</dbReference>
<dbReference type="RefSeq" id="WP_170154444.1">
    <property type="nucleotide sequence ID" value="NZ_RAPN01000001.1"/>
</dbReference>
<evidence type="ECO:0000256" key="11">
    <source>
        <dbReference type="RuleBase" id="RU003357"/>
    </source>
</evidence>
<evidence type="ECO:0000256" key="6">
    <source>
        <dbReference type="ARBA" id="ARBA00023077"/>
    </source>
</evidence>
<dbReference type="GO" id="GO:0044718">
    <property type="term" value="P:siderophore transmembrane transport"/>
    <property type="evidence" value="ECO:0007669"/>
    <property type="project" value="TreeGrafter"/>
</dbReference>
<dbReference type="AlphaFoldDB" id="A0A419W4L8"/>
<evidence type="ECO:0000313" key="15">
    <source>
        <dbReference type="Proteomes" id="UP000283387"/>
    </source>
</evidence>
<proteinExistence type="inferred from homology"/>
<evidence type="ECO:0000256" key="4">
    <source>
        <dbReference type="ARBA" id="ARBA00022692"/>
    </source>
</evidence>
<dbReference type="InterPro" id="IPR039426">
    <property type="entry name" value="TonB-dep_rcpt-like"/>
</dbReference>
<evidence type="ECO:0000256" key="7">
    <source>
        <dbReference type="ARBA" id="ARBA00023136"/>
    </source>
</evidence>
<evidence type="ECO:0000256" key="5">
    <source>
        <dbReference type="ARBA" id="ARBA00022729"/>
    </source>
</evidence>
<dbReference type="Proteomes" id="UP000283387">
    <property type="component" value="Unassembled WGS sequence"/>
</dbReference>
<evidence type="ECO:0000256" key="3">
    <source>
        <dbReference type="ARBA" id="ARBA00022452"/>
    </source>
</evidence>
<keyword evidence="8 14" id="KW-0675">Receptor</keyword>
<evidence type="ECO:0000256" key="8">
    <source>
        <dbReference type="ARBA" id="ARBA00023170"/>
    </source>
</evidence>
<dbReference type="InterPro" id="IPR000531">
    <property type="entry name" value="Beta-barrel_TonB"/>
</dbReference>
<feature type="domain" description="TonB-dependent receptor plug" evidence="13">
    <location>
        <begin position="105"/>
        <end position="204"/>
    </location>
</feature>
<evidence type="ECO:0000256" key="10">
    <source>
        <dbReference type="PROSITE-ProRule" id="PRU01360"/>
    </source>
</evidence>
<keyword evidence="2 10" id="KW-0813">Transport</keyword>
<reference evidence="14 15" key="1">
    <citation type="submission" date="2018-09" db="EMBL/GenBank/DDBJ databases">
        <title>Genomic Encyclopedia of Archaeal and Bacterial Type Strains, Phase II (KMG-II): from individual species to whole genera.</title>
        <authorList>
            <person name="Goeker M."/>
        </authorList>
    </citation>
    <scope>NUCLEOTIDE SEQUENCE [LARGE SCALE GENOMIC DNA]</scope>
    <source>
        <strain evidence="14 15">DSM 27148</strain>
    </source>
</reference>
<evidence type="ECO:0000256" key="1">
    <source>
        <dbReference type="ARBA" id="ARBA00004571"/>
    </source>
</evidence>
<dbReference type="EMBL" id="RAPN01000001">
    <property type="protein sequence ID" value="RKD90404.1"/>
    <property type="molecule type" value="Genomic_DNA"/>
</dbReference>
<name>A0A419W4L8_9BACT</name>
<organism evidence="14 15">
    <name type="scientific">Mangrovibacterium diazotrophicum</name>
    <dbReference type="NCBI Taxonomy" id="1261403"/>
    <lineage>
        <taxon>Bacteria</taxon>
        <taxon>Pseudomonadati</taxon>
        <taxon>Bacteroidota</taxon>
        <taxon>Bacteroidia</taxon>
        <taxon>Marinilabiliales</taxon>
        <taxon>Prolixibacteraceae</taxon>
        <taxon>Mangrovibacterium</taxon>
    </lineage>
</organism>
<dbReference type="Pfam" id="PF00593">
    <property type="entry name" value="TonB_dep_Rec_b-barrel"/>
    <property type="match status" value="1"/>
</dbReference>
<evidence type="ECO:0000259" key="13">
    <source>
        <dbReference type="Pfam" id="PF07715"/>
    </source>
</evidence>
<dbReference type="Pfam" id="PF07715">
    <property type="entry name" value="Plug"/>
    <property type="match status" value="1"/>
</dbReference>
<evidence type="ECO:0000259" key="12">
    <source>
        <dbReference type="Pfam" id="PF00593"/>
    </source>
</evidence>
<dbReference type="InterPro" id="IPR037066">
    <property type="entry name" value="Plug_dom_sf"/>
</dbReference>
<keyword evidence="15" id="KW-1185">Reference proteome</keyword>
<keyword evidence="5" id="KW-0732">Signal</keyword>
<dbReference type="GO" id="GO:0015344">
    <property type="term" value="F:siderophore uptake transmembrane transporter activity"/>
    <property type="evidence" value="ECO:0007669"/>
    <property type="project" value="TreeGrafter"/>
</dbReference>
<sequence length="741" mass="82494">MMLSQTLSAKVISGKVISLSGEPIAFASLLLPQGKQLLCNEQGEFCFPVDAYAFPLAISVSASNFESRDIELARPGDDLKIELAPRVYQLGDIMVLQSQSLRAKSNAAVLSVDKAEVEERMPLHVTDLLGAKAGFTQRSGYQVPLILRGLSGKRLLVLRNGNRRFSSYPAGFMSHTINVYDLDRVEVEKGAASVRYGSGAIAGIVNLIDAFPFDTDGMNGKLTAGYGTNNDERILLASVSEGNEKLAGGINLRYRKAGSGHYPDGTTIENSFYEDKDFLAKTAWKMSAKSRLDVLVDLHWGGPWGKPKGFSGTEYLLATTNIEDTRNISMNWTFQANPNWKSVVSAYFSHEKRELEKRYFTAAGHLLSFQEVTDYTDYYYGASWTLQHRIGEKWTLNTGTSYYSFHISSPTESNDYIQNLSFRNRVSINARSIVAGAFGETIFRPGFGTSLAGGLRFDYDHVQEGEVYSLKQDKEGESHIHAVSASIGGQTRLSEQSHIKLNLARSFRMPETTELFADNYTARGILYGNTELKPEYCHSIDMDYQQTIGKIELDLSPFLWLMKDMITMDDVKGQPGTNFQYTNVGKARLWGGELMLTVPVQQLLQEEDELVFSAGASYLNGTDVSDGGDYFGEGEPLDFVPPFNLKSELHYHYQLSPNISSHGLLAAVYYSEQRRLPDDGYATPAYVVTDLSLGFSFGALPCNPSLRLVVNNLTNKDYETFQSYLPAEGRNFRFYVTFNLN</sequence>
<keyword evidence="3 10" id="KW-1134">Transmembrane beta strand</keyword>
<dbReference type="Gene3D" id="2.40.170.20">
    <property type="entry name" value="TonB-dependent receptor, beta-barrel domain"/>
    <property type="match status" value="1"/>
</dbReference>
<feature type="domain" description="TonB-dependent receptor-like beta-barrel" evidence="12">
    <location>
        <begin position="311"/>
        <end position="713"/>
    </location>
</feature>
<dbReference type="PANTHER" id="PTHR30069:SF29">
    <property type="entry name" value="HEMOGLOBIN AND HEMOGLOBIN-HAPTOGLOBIN-BINDING PROTEIN 1-RELATED"/>
    <property type="match status" value="1"/>
</dbReference>
<dbReference type="Gene3D" id="2.170.130.10">
    <property type="entry name" value="TonB-dependent receptor, plug domain"/>
    <property type="match status" value="1"/>
</dbReference>
<dbReference type="PANTHER" id="PTHR30069">
    <property type="entry name" value="TONB-DEPENDENT OUTER MEMBRANE RECEPTOR"/>
    <property type="match status" value="1"/>
</dbReference>
<keyword evidence="9 10" id="KW-0998">Cell outer membrane</keyword>
<comment type="caution">
    <text evidence="14">The sequence shown here is derived from an EMBL/GenBank/DDBJ whole genome shotgun (WGS) entry which is preliminary data.</text>
</comment>
<evidence type="ECO:0000256" key="9">
    <source>
        <dbReference type="ARBA" id="ARBA00023237"/>
    </source>
</evidence>
<accession>A0A419W4L8</accession>
<evidence type="ECO:0000256" key="2">
    <source>
        <dbReference type="ARBA" id="ARBA00022448"/>
    </source>
</evidence>